<name>A0ABV7NMQ3_9SPHN</name>
<organism evidence="1 2">
    <name type="scientific">Sphingobium rhizovicinum</name>
    <dbReference type="NCBI Taxonomy" id="432308"/>
    <lineage>
        <taxon>Bacteria</taxon>
        <taxon>Pseudomonadati</taxon>
        <taxon>Pseudomonadota</taxon>
        <taxon>Alphaproteobacteria</taxon>
        <taxon>Sphingomonadales</taxon>
        <taxon>Sphingomonadaceae</taxon>
        <taxon>Sphingobium</taxon>
    </lineage>
</organism>
<evidence type="ECO:0000313" key="1">
    <source>
        <dbReference type="EMBL" id="MFC3443612.1"/>
    </source>
</evidence>
<gene>
    <name evidence="1" type="ORF">ACFOKF_20860</name>
</gene>
<dbReference type="Pfam" id="PF17132">
    <property type="entry name" value="Glyco_hydro_106"/>
    <property type="match status" value="1"/>
</dbReference>
<dbReference type="RefSeq" id="WP_380798439.1">
    <property type="nucleotide sequence ID" value="NZ_JBHRVU010000005.1"/>
</dbReference>
<reference evidence="2" key="1">
    <citation type="journal article" date="2019" name="Int. J. Syst. Evol. Microbiol.">
        <title>The Global Catalogue of Microorganisms (GCM) 10K type strain sequencing project: providing services to taxonomists for standard genome sequencing and annotation.</title>
        <authorList>
            <consortium name="The Broad Institute Genomics Platform"/>
            <consortium name="The Broad Institute Genome Sequencing Center for Infectious Disease"/>
            <person name="Wu L."/>
            <person name="Ma J."/>
        </authorList>
    </citation>
    <scope>NUCLEOTIDE SEQUENCE [LARGE SCALE GENOMIC DNA]</scope>
    <source>
        <strain evidence="2">CCM 7491</strain>
    </source>
</reference>
<keyword evidence="1" id="KW-0378">Hydrolase</keyword>
<protein>
    <submittedName>
        <fullName evidence="1">Glycosyl hydrolase</fullName>
    </submittedName>
</protein>
<dbReference type="Proteomes" id="UP001595681">
    <property type="component" value="Unassembled WGS sequence"/>
</dbReference>
<dbReference type="GO" id="GO:0016787">
    <property type="term" value="F:hydrolase activity"/>
    <property type="evidence" value="ECO:0007669"/>
    <property type="project" value="UniProtKB-KW"/>
</dbReference>
<evidence type="ECO:0000313" key="2">
    <source>
        <dbReference type="Proteomes" id="UP001595681"/>
    </source>
</evidence>
<keyword evidence="2" id="KW-1185">Reference proteome</keyword>
<proteinExistence type="predicted"/>
<comment type="caution">
    <text evidence="1">The sequence shown here is derived from an EMBL/GenBank/DDBJ whole genome shotgun (WGS) entry which is preliminary data.</text>
</comment>
<sequence>MNGKVTKEGMDRDLDRMARMGIGGVQNFDASLMTP</sequence>
<accession>A0ABV7NMQ3</accession>
<dbReference type="EMBL" id="JBHRVU010000005">
    <property type="protein sequence ID" value="MFC3443612.1"/>
    <property type="molecule type" value="Genomic_DNA"/>
</dbReference>